<proteinExistence type="predicted"/>
<dbReference type="PANTHER" id="PTHR48045:SF34">
    <property type="entry name" value="ISOFLAVONE 7-O-GLUCOSYLTRANSFERASE 1-LIKE"/>
    <property type="match status" value="1"/>
</dbReference>
<keyword evidence="2" id="KW-1185">Reference proteome</keyword>
<protein>
    <submittedName>
        <fullName evidence="1">Uncharacterized protein</fullName>
    </submittedName>
</protein>
<evidence type="ECO:0000313" key="2">
    <source>
        <dbReference type="Proteomes" id="UP001630127"/>
    </source>
</evidence>
<organism evidence="1 2">
    <name type="scientific">Cinchona calisaya</name>
    <dbReference type="NCBI Taxonomy" id="153742"/>
    <lineage>
        <taxon>Eukaryota</taxon>
        <taxon>Viridiplantae</taxon>
        <taxon>Streptophyta</taxon>
        <taxon>Embryophyta</taxon>
        <taxon>Tracheophyta</taxon>
        <taxon>Spermatophyta</taxon>
        <taxon>Magnoliopsida</taxon>
        <taxon>eudicotyledons</taxon>
        <taxon>Gunneridae</taxon>
        <taxon>Pentapetalae</taxon>
        <taxon>asterids</taxon>
        <taxon>lamiids</taxon>
        <taxon>Gentianales</taxon>
        <taxon>Rubiaceae</taxon>
        <taxon>Cinchonoideae</taxon>
        <taxon>Cinchoneae</taxon>
        <taxon>Cinchona</taxon>
    </lineage>
</organism>
<dbReference type="EMBL" id="JBJUIK010000012">
    <property type="protein sequence ID" value="KAL3510803.1"/>
    <property type="molecule type" value="Genomic_DNA"/>
</dbReference>
<dbReference type="Proteomes" id="UP001630127">
    <property type="component" value="Unassembled WGS sequence"/>
</dbReference>
<gene>
    <name evidence="1" type="ORF">ACH5RR_030204</name>
</gene>
<dbReference type="AlphaFoldDB" id="A0ABD2YV44"/>
<sequence length="120" mass="13413">MAEQYLNARLITEEFGVGLRIRPSNGSVRGFVKSEEVEKRVREMMDGKNGEEMRKKMKKVGEAACAAMKEGGSSWQTLDQLIHNRGTFVVVAVVARLCRLYGRGDWGGSCCVVEGEEKRE</sequence>
<dbReference type="SUPFAM" id="SSF53756">
    <property type="entry name" value="UDP-Glycosyltransferase/glycogen phosphorylase"/>
    <property type="match status" value="1"/>
</dbReference>
<dbReference type="PANTHER" id="PTHR48045">
    <property type="entry name" value="UDP-GLYCOSYLTRANSFERASE 72B1"/>
    <property type="match status" value="1"/>
</dbReference>
<name>A0ABD2YV44_9GENT</name>
<comment type="caution">
    <text evidence="1">The sequence shown here is derived from an EMBL/GenBank/DDBJ whole genome shotgun (WGS) entry which is preliminary data.</text>
</comment>
<dbReference type="Gene3D" id="3.40.50.2000">
    <property type="entry name" value="Glycogen Phosphorylase B"/>
    <property type="match status" value="2"/>
</dbReference>
<accession>A0ABD2YV44</accession>
<reference evidence="1 2" key="1">
    <citation type="submission" date="2024-11" db="EMBL/GenBank/DDBJ databases">
        <title>A near-complete genome assembly of Cinchona calisaya.</title>
        <authorList>
            <person name="Lian D.C."/>
            <person name="Zhao X.W."/>
            <person name="Wei L."/>
        </authorList>
    </citation>
    <scope>NUCLEOTIDE SEQUENCE [LARGE SCALE GENOMIC DNA]</scope>
    <source>
        <tissue evidence="1">Nenye</tissue>
    </source>
</reference>
<evidence type="ECO:0000313" key="1">
    <source>
        <dbReference type="EMBL" id="KAL3510803.1"/>
    </source>
</evidence>